<protein>
    <recommendedName>
        <fullName evidence="4">DUF1302 domain-containing protein</fullName>
    </recommendedName>
</protein>
<name>A0A1G8I5E2_9PSED</name>
<dbReference type="Pfam" id="PF06980">
    <property type="entry name" value="DUF1302"/>
    <property type="match status" value="1"/>
</dbReference>
<dbReference type="EMBL" id="FNDS01000006">
    <property type="protein sequence ID" value="SDI13961.1"/>
    <property type="molecule type" value="Genomic_DNA"/>
</dbReference>
<feature type="signal peptide" evidence="1">
    <location>
        <begin position="1"/>
        <end position="31"/>
    </location>
</feature>
<organism evidence="2 3">
    <name type="scientific">Pseudomonas panipatensis</name>
    <dbReference type="NCBI Taxonomy" id="428992"/>
    <lineage>
        <taxon>Bacteria</taxon>
        <taxon>Pseudomonadati</taxon>
        <taxon>Pseudomonadota</taxon>
        <taxon>Gammaproteobacteria</taxon>
        <taxon>Pseudomonadales</taxon>
        <taxon>Pseudomonadaceae</taxon>
        <taxon>Pseudomonas</taxon>
    </lineage>
</organism>
<dbReference type="Proteomes" id="UP000199636">
    <property type="component" value="Unassembled WGS sequence"/>
</dbReference>
<dbReference type="SUPFAM" id="SSF56935">
    <property type="entry name" value="Porins"/>
    <property type="match status" value="1"/>
</dbReference>
<feature type="chain" id="PRO_5011764306" description="DUF1302 domain-containing protein" evidence="1">
    <location>
        <begin position="32"/>
        <end position="629"/>
    </location>
</feature>
<evidence type="ECO:0000313" key="2">
    <source>
        <dbReference type="EMBL" id="SDI13961.1"/>
    </source>
</evidence>
<dbReference type="AlphaFoldDB" id="A0A1G8I5E2"/>
<dbReference type="OrthoDB" id="7052179at2"/>
<dbReference type="InterPro" id="IPR010727">
    <property type="entry name" value="DUF1302"/>
</dbReference>
<dbReference type="STRING" id="428992.SAMN05216272_10631"/>
<evidence type="ECO:0000256" key="1">
    <source>
        <dbReference type="SAM" id="SignalP"/>
    </source>
</evidence>
<evidence type="ECO:0008006" key="4">
    <source>
        <dbReference type="Google" id="ProtNLM"/>
    </source>
</evidence>
<reference evidence="3" key="1">
    <citation type="submission" date="2016-10" db="EMBL/GenBank/DDBJ databases">
        <authorList>
            <person name="Varghese N."/>
            <person name="Submissions S."/>
        </authorList>
    </citation>
    <scope>NUCLEOTIDE SEQUENCE [LARGE SCALE GENOMIC DNA]</scope>
    <source>
        <strain evidence="3">CCM 7469</strain>
    </source>
</reference>
<evidence type="ECO:0000313" key="3">
    <source>
        <dbReference type="Proteomes" id="UP000199636"/>
    </source>
</evidence>
<keyword evidence="3" id="KW-1185">Reference proteome</keyword>
<gene>
    <name evidence="2" type="ORF">SAMN05216272_10631</name>
</gene>
<keyword evidence="1" id="KW-0732">Signal</keyword>
<accession>A0A1G8I5E2</accession>
<dbReference type="RefSeq" id="WP_090263438.1">
    <property type="nucleotide sequence ID" value="NZ_FNDS01000006.1"/>
</dbReference>
<proteinExistence type="predicted"/>
<sequence length="629" mass="67496">MHNNKNPSRHLQRCLLASAILAATGSPLAQAFELDTGNPDLSVRFDNTVKLSYGQRVEGRNSKIANTANLNDGDQNFAPGSAVTQRFDLLSELDVVYHENMGLRLSAAGWYDHAYDDVGSDSNAFPGVADNAGHLVTARSSRLGPPGSVVVPARQRADGQGLSGFADRYYNGPSGELLDAFVFANHQFDNGMLLNTKLGRHTVFWGETLFSAANGINYGQSALDLGKLYNVPGTEAKELFMPRNQLSLSLTVNPELTLAAQYFLEFENSRFPEGGTYMGPYDMLNDGGQVFWLPLPSVAALGGQPAFYAAPRGHDARPDNAGDFGLMAKWSPEWLDGTLGFYYRKTSDTLPAVLIEAPNLQKPGLAGLQGMKYFTAYADDIDIYGISLSKDIGPVSVGMDLNYRENMPLASNFTTINSTLYNAAQHGLINGTNLIGERPSGGDTGLARGRTFHVVLNGMVTFAGTPLWDASTLAVEGTLTHLVAVTQGEQTFKGDSSYHGVDKVTPNAYAMAANFTPTWYQVFPGVDLSMPLSYNVGLHGNSAVQLGGNENAGSYSVGLAADVHQKYKFDLKYVDAFGPFDTCKSGTDNNTPGANGLYQCIPGQITSQAGLAPLLKDRGMVTASFKAAF</sequence>